<evidence type="ECO:0000313" key="1">
    <source>
        <dbReference type="EMBL" id="MBB5759442.1"/>
    </source>
</evidence>
<sequence length="52" mass="5370">MLEINSSPGIGDVLHPWSGEPQDVGAMLVAFLQRQAAAPTTAPAATASPRQL</sequence>
<reference evidence="1 2" key="1">
    <citation type="submission" date="2020-08" db="EMBL/GenBank/DDBJ databases">
        <title>Genomic Encyclopedia of Type Strains, Phase IV (KMG-IV): sequencing the most valuable type-strain genomes for metagenomic binning, comparative biology and taxonomic classification.</title>
        <authorList>
            <person name="Goeker M."/>
        </authorList>
    </citation>
    <scope>NUCLEOTIDE SEQUENCE [LARGE SCALE GENOMIC DNA]</scope>
    <source>
        <strain evidence="1 2">DSM 2163</strain>
    </source>
</reference>
<comment type="caution">
    <text evidence="1">The sequence shown here is derived from an EMBL/GenBank/DDBJ whole genome shotgun (WGS) entry which is preliminary data.</text>
</comment>
<name>A0A840ZMN6_9HYPH</name>
<proteinExistence type="predicted"/>
<gene>
    <name evidence="1" type="ORF">HNR00_004176</name>
</gene>
<accession>A0A840ZMN6</accession>
<dbReference type="EMBL" id="JACHOP010000023">
    <property type="protein sequence ID" value="MBB5759442.1"/>
    <property type="molecule type" value="Genomic_DNA"/>
</dbReference>
<evidence type="ECO:0000313" key="2">
    <source>
        <dbReference type="Proteomes" id="UP000583454"/>
    </source>
</evidence>
<dbReference type="AlphaFoldDB" id="A0A840ZMN6"/>
<dbReference type="Proteomes" id="UP000583454">
    <property type="component" value="Unassembled WGS sequence"/>
</dbReference>
<protein>
    <submittedName>
        <fullName evidence="1">Uncharacterized protein</fullName>
    </submittedName>
</protein>
<keyword evidence="2" id="KW-1185">Reference proteome</keyword>
<organism evidence="1 2">
    <name type="scientific">Methylorubrum rhodinum</name>
    <dbReference type="NCBI Taxonomy" id="29428"/>
    <lineage>
        <taxon>Bacteria</taxon>
        <taxon>Pseudomonadati</taxon>
        <taxon>Pseudomonadota</taxon>
        <taxon>Alphaproteobacteria</taxon>
        <taxon>Hyphomicrobiales</taxon>
        <taxon>Methylobacteriaceae</taxon>
        <taxon>Methylorubrum</taxon>
    </lineage>
</organism>
<dbReference type="RefSeq" id="WP_183572503.1">
    <property type="nucleotide sequence ID" value="NZ_JACHOP010000023.1"/>
</dbReference>